<keyword evidence="3" id="KW-1185">Reference proteome</keyword>
<dbReference type="Pfam" id="PF05069">
    <property type="entry name" value="Phage_tail_S"/>
    <property type="match status" value="1"/>
</dbReference>
<feature type="compositionally biased region" description="Basic and acidic residues" evidence="1">
    <location>
        <begin position="64"/>
        <end position="76"/>
    </location>
</feature>
<evidence type="ECO:0000256" key="1">
    <source>
        <dbReference type="SAM" id="MobiDB-lite"/>
    </source>
</evidence>
<dbReference type="Proteomes" id="UP000266568">
    <property type="component" value="Unassembled WGS sequence"/>
</dbReference>
<dbReference type="RefSeq" id="WP_119035819.1">
    <property type="nucleotide sequence ID" value="NZ_QXDC01000003.1"/>
</dbReference>
<protein>
    <submittedName>
        <fullName evidence="2">Phage gpG-like protein</fullName>
    </submittedName>
</protein>
<accession>A0A397P6Y4</accession>
<evidence type="ECO:0000313" key="3">
    <source>
        <dbReference type="Proteomes" id="UP000266568"/>
    </source>
</evidence>
<feature type="region of interest" description="Disordered" evidence="1">
    <location>
        <begin position="47"/>
        <end position="80"/>
    </location>
</feature>
<reference evidence="2 3" key="1">
    <citation type="submission" date="2018-08" db="EMBL/GenBank/DDBJ databases">
        <title>Genomic Encyclopedia of Type Strains, Phase IV (KMG-IV): sequencing the most valuable type-strain genomes for metagenomic binning, comparative biology and taxonomic classification.</title>
        <authorList>
            <person name="Goeker M."/>
        </authorList>
    </citation>
    <scope>NUCLEOTIDE SEQUENCE [LARGE SCALE GENOMIC DNA]</scope>
    <source>
        <strain evidence="2 3">DSM 25527</strain>
    </source>
</reference>
<comment type="caution">
    <text evidence="2">The sequence shown here is derived from an EMBL/GenBank/DDBJ whole genome shotgun (WGS) entry which is preliminary data.</text>
</comment>
<evidence type="ECO:0000313" key="2">
    <source>
        <dbReference type="EMBL" id="RIA44053.1"/>
    </source>
</evidence>
<organism evidence="2 3">
    <name type="scientific">Hephaestia caeni</name>
    <dbReference type="NCBI Taxonomy" id="645617"/>
    <lineage>
        <taxon>Bacteria</taxon>
        <taxon>Pseudomonadati</taxon>
        <taxon>Pseudomonadota</taxon>
        <taxon>Alphaproteobacteria</taxon>
        <taxon>Sphingomonadales</taxon>
        <taxon>Sphingomonadaceae</taxon>
        <taxon>Hephaestia</taxon>
    </lineage>
</organism>
<sequence>MFRVIFNDRPIAEALRQAQATLDDMEPVFTDIGEYLVGATKDRFAASEAPDGSKWAPKSPTTLEHYRRMGDGDRPKPLIGPSRRLSTEIHAQATKAAVEVGSNLIYSGVMQGGAAKGAFGSDGAGRPIPWGNIPARVWLGLSETDERNILDIVDEAIAPALDGG</sequence>
<dbReference type="InterPro" id="IPR006522">
    <property type="entry name" value="Phage_virion_morphogenesis"/>
</dbReference>
<dbReference type="AlphaFoldDB" id="A0A397P6Y4"/>
<dbReference type="EMBL" id="QXDC01000003">
    <property type="protein sequence ID" value="RIA44053.1"/>
    <property type="molecule type" value="Genomic_DNA"/>
</dbReference>
<dbReference type="OrthoDB" id="2081253at2"/>
<gene>
    <name evidence="2" type="ORF">DFR49_2289</name>
</gene>
<name>A0A397P6Y4_9SPHN</name>
<proteinExistence type="predicted"/>